<dbReference type="Pfam" id="PF14978">
    <property type="entry name" value="MRP-63"/>
    <property type="match status" value="1"/>
</dbReference>
<dbReference type="InterPro" id="IPR016576">
    <property type="entry name" value="Ribosomal_mL63"/>
</dbReference>
<dbReference type="GO" id="GO:0003735">
    <property type="term" value="F:structural constituent of ribosome"/>
    <property type="evidence" value="ECO:0007669"/>
    <property type="project" value="TreeGrafter"/>
</dbReference>
<name>A0A7R8W960_9CRUS</name>
<dbReference type="GO" id="GO:0032543">
    <property type="term" value="P:mitochondrial translation"/>
    <property type="evidence" value="ECO:0007669"/>
    <property type="project" value="TreeGrafter"/>
</dbReference>
<accession>A0A7R8W960</accession>
<organism evidence="1">
    <name type="scientific">Cyprideis torosa</name>
    <dbReference type="NCBI Taxonomy" id="163714"/>
    <lineage>
        <taxon>Eukaryota</taxon>
        <taxon>Metazoa</taxon>
        <taxon>Ecdysozoa</taxon>
        <taxon>Arthropoda</taxon>
        <taxon>Crustacea</taxon>
        <taxon>Oligostraca</taxon>
        <taxon>Ostracoda</taxon>
        <taxon>Podocopa</taxon>
        <taxon>Podocopida</taxon>
        <taxon>Cytherocopina</taxon>
        <taxon>Cytheroidea</taxon>
        <taxon>Cytherideidae</taxon>
        <taxon>Cyprideis</taxon>
    </lineage>
</organism>
<sequence length="164" mass="19719">MRLTQILLKRITGPGNRGLVFTGVDAIPFSVWPRHAKRLHRRLMIEERNMFFIRHPYLTKEQEATGNRLFPEESYDEREAREMAEEKEAQFLPHASAEDIWNESLRTTDQWVQSDFVRYEKHPWHWEAGLKTTNRPPHEVLEKYRRDRNIKSNINYYKNALGIK</sequence>
<dbReference type="PANTHER" id="PTHR14520:SF4">
    <property type="entry name" value="LARGE RIBOSOMAL SUBUNIT PROTEIN ML63"/>
    <property type="match status" value="1"/>
</dbReference>
<evidence type="ECO:0000313" key="1">
    <source>
        <dbReference type="EMBL" id="CAD7227267.1"/>
    </source>
</evidence>
<reference evidence="1" key="1">
    <citation type="submission" date="2020-11" db="EMBL/GenBank/DDBJ databases">
        <authorList>
            <person name="Tran Van P."/>
        </authorList>
    </citation>
    <scope>NUCLEOTIDE SEQUENCE</scope>
</reference>
<dbReference type="OrthoDB" id="6019958at2759"/>
<dbReference type="GO" id="GO:0005761">
    <property type="term" value="C:mitochondrial ribosome"/>
    <property type="evidence" value="ECO:0007669"/>
    <property type="project" value="InterPro"/>
</dbReference>
<protein>
    <submittedName>
        <fullName evidence="1">Uncharacterized protein</fullName>
    </submittedName>
</protein>
<gene>
    <name evidence="1" type="ORF">CTOB1V02_LOCUS5175</name>
</gene>
<proteinExistence type="predicted"/>
<dbReference type="EMBL" id="OB661089">
    <property type="protein sequence ID" value="CAD7227267.1"/>
    <property type="molecule type" value="Genomic_DNA"/>
</dbReference>
<dbReference type="PANTHER" id="PTHR14520">
    <property type="entry name" value="MITOCHONDRIAL RIBOSOMAL PROTEIN 63"/>
    <property type="match status" value="1"/>
</dbReference>
<dbReference type="AlphaFoldDB" id="A0A7R8W960"/>